<evidence type="ECO:0000313" key="2">
    <source>
        <dbReference type="EMBL" id="EDQ32130.1"/>
    </source>
</evidence>
<comment type="caution">
    <text evidence="2">The sequence shown here is derived from an EMBL/GenBank/DDBJ whole genome shotgun (WGS) entry which is preliminary data.</text>
</comment>
<evidence type="ECO:0008006" key="4">
    <source>
        <dbReference type="Google" id="ProtNLM"/>
    </source>
</evidence>
<organism evidence="2 3">
    <name type="scientific">Hoeflea phototrophica (strain DSM 17068 / NCIMB 14078 / DFL-43)</name>
    <dbReference type="NCBI Taxonomy" id="411684"/>
    <lineage>
        <taxon>Bacteria</taxon>
        <taxon>Pseudomonadati</taxon>
        <taxon>Pseudomonadota</taxon>
        <taxon>Alphaproteobacteria</taxon>
        <taxon>Hyphomicrobiales</taxon>
        <taxon>Rhizobiaceae</taxon>
        <taxon>Hoeflea</taxon>
    </lineage>
</organism>
<name>A9DDT2_HOEPD</name>
<reference evidence="2 3" key="2">
    <citation type="submission" date="2012-06" db="EMBL/GenBank/DDBJ databases">
        <authorList>
            <person name="Fiebig A."/>
        </authorList>
    </citation>
    <scope>NUCLEOTIDE SEQUENCE [LARGE SCALE GENOMIC DNA]</scope>
    <source>
        <strain evidence="2 3">DFL-43</strain>
    </source>
</reference>
<sequence>MRIAISALLGVAAMFASFSAWAQSADVEGTITDVSTAELTISLNDGQVYQAPSEFNFEGLASGVKVLVFYTEVNGKRMINDLELVE</sequence>
<reference evidence="2 3" key="1">
    <citation type="submission" date="2007-10" db="EMBL/GenBank/DDBJ databases">
        <authorList>
            <person name="Wagner-Dobler I."/>
            <person name="Ferriera S."/>
            <person name="Johnson J."/>
            <person name="Kravitz S."/>
            <person name="Beeson K."/>
            <person name="Sutton G."/>
            <person name="Rogers Y.-H."/>
            <person name="Friedman R."/>
            <person name="Frazier M."/>
            <person name="Venter J.C."/>
        </authorList>
    </citation>
    <scope>NUCLEOTIDE SEQUENCE [LARGE SCALE GENOMIC DNA]</scope>
    <source>
        <strain evidence="2 3">DFL-43</strain>
    </source>
</reference>
<protein>
    <recommendedName>
        <fullName evidence="4">DUF1344 domain-containing protein</fullName>
    </recommendedName>
</protein>
<evidence type="ECO:0000256" key="1">
    <source>
        <dbReference type="SAM" id="SignalP"/>
    </source>
</evidence>
<dbReference type="Proteomes" id="UP000004291">
    <property type="component" value="Chromosome"/>
</dbReference>
<dbReference type="RefSeq" id="WP_007196478.1">
    <property type="nucleotide sequence ID" value="NZ_CM002917.1"/>
</dbReference>
<dbReference type="AlphaFoldDB" id="A9DDT2"/>
<proteinExistence type="predicted"/>
<dbReference type="Pfam" id="PF07076">
    <property type="entry name" value="DUF1344"/>
    <property type="match status" value="1"/>
</dbReference>
<keyword evidence="1" id="KW-0732">Signal</keyword>
<dbReference type="EMBL" id="ABIA03000002">
    <property type="protein sequence ID" value="EDQ32130.1"/>
    <property type="molecule type" value="Genomic_DNA"/>
</dbReference>
<feature type="chain" id="PRO_5002734504" description="DUF1344 domain-containing protein" evidence="1">
    <location>
        <begin position="23"/>
        <end position="86"/>
    </location>
</feature>
<accession>A9DDT2</accession>
<dbReference type="HOGENOM" id="CLU_158412_0_0_5"/>
<dbReference type="STRING" id="411684.HPDFL43_03434"/>
<dbReference type="InterPro" id="IPR009780">
    <property type="entry name" value="DUF1344"/>
</dbReference>
<evidence type="ECO:0000313" key="3">
    <source>
        <dbReference type="Proteomes" id="UP000004291"/>
    </source>
</evidence>
<keyword evidence="3" id="KW-1185">Reference proteome</keyword>
<feature type="signal peptide" evidence="1">
    <location>
        <begin position="1"/>
        <end position="22"/>
    </location>
</feature>
<gene>
    <name evidence="2" type="ORF">HPDFL43_03434</name>
</gene>
<dbReference type="OrthoDB" id="7872012at2"/>